<gene>
    <name evidence="1" type="ORF">GCM10009606_35760</name>
</gene>
<protein>
    <submittedName>
        <fullName evidence="1">Flavodoxin family protein</fullName>
    </submittedName>
</protein>
<dbReference type="SUPFAM" id="SSF52218">
    <property type="entry name" value="Flavoproteins"/>
    <property type="match status" value="1"/>
</dbReference>
<dbReference type="RefSeq" id="WP_343908979.1">
    <property type="nucleotide sequence ID" value="NZ_BAAAJE010000019.1"/>
</dbReference>
<accession>A0ABP4F368</accession>
<comment type="caution">
    <text evidence="1">The sequence shown here is derived from an EMBL/GenBank/DDBJ whole genome shotgun (WGS) entry which is preliminary data.</text>
</comment>
<reference evidence="2" key="1">
    <citation type="journal article" date="2019" name="Int. J. Syst. Evol. Microbiol.">
        <title>The Global Catalogue of Microorganisms (GCM) 10K type strain sequencing project: providing services to taxonomists for standard genome sequencing and annotation.</title>
        <authorList>
            <consortium name="The Broad Institute Genomics Platform"/>
            <consortium name="The Broad Institute Genome Sequencing Center for Infectious Disease"/>
            <person name="Wu L."/>
            <person name="Ma J."/>
        </authorList>
    </citation>
    <scope>NUCLEOTIDE SEQUENCE [LARGE SCALE GENOMIC DNA]</scope>
    <source>
        <strain evidence="2">JCM 11813</strain>
    </source>
</reference>
<sequence>MARLLVVHHAPTPVVRSLADAVVAGARDDEIEGVEVLVREALSASASDVLEADGYLLGTPANFGYMSGALKHFFDTIFLEAGGALSEDGSAGAGSSGRKPFGLWVHGRYDTTGAVRSVLSIAGALPWTQAAEVLEVLGDVGEQERAAAYELGGTVAALLS</sequence>
<name>A0ABP4F368_9ACTN</name>
<evidence type="ECO:0000313" key="1">
    <source>
        <dbReference type="EMBL" id="GAA1154320.1"/>
    </source>
</evidence>
<dbReference type="Proteomes" id="UP001499979">
    <property type="component" value="Unassembled WGS sequence"/>
</dbReference>
<keyword evidence="2" id="KW-1185">Reference proteome</keyword>
<dbReference type="InterPro" id="IPR029039">
    <property type="entry name" value="Flavoprotein-like_sf"/>
</dbReference>
<dbReference type="EMBL" id="BAAAJE010000019">
    <property type="protein sequence ID" value="GAA1154320.1"/>
    <property type="molecule type" value="Genomic_DNA"/>
</dbReference>
<dbReference type="Gene3D" id="3.40.50.360">
    <property type="match status" value="1"/>
</dbReference>
<organism evidence="1 2">
    <name type="scientific">Nocardioides aquiterrae</name>
    <dbReference type="NCBI Taxonomy" id="203799"/>
    <lineage>
        <taxon>Bacteria</taxon>
        <taxon>Bacillati</taxon>
        <taxon>Actinomycetota</taxon>
        <taxon>Actinomycetes</taxon>
        <taxon>Propionibacteriales</taxon>
        <taxon>Nocardioidaceae</taxon>
        <taxon>Nocardioides</taxon>
    </lineage>
</organism>
<evidence type="ECO:0000313" key="2">
    <source>
        <dbReference type="Proteomes" id="UP001499979"/>
    </source>
</evidence>
<proteinExistence type="predicted"/>